<accession>A0ABW9JJ97</accession>
<feature type="chain" id="PRO_5046717332" evidence="10">
    <location>
        <begin position="22"/>
        <end position="1068"/>
    </location>
</feature>
<proteinExistence type="inferred from homology"/>
<evidence type="ECO:0000313" key="14">
    <source>
        <dbReference type="Proteomes" id="UP001517367"/>
    </source>
</evidence>
<organism evidence="13 14">
    <name type="scientific">Pedobacter helvus</name>
    <dbReference type="NCBI Taxonomy" id="2563444"/>
    <lineage>
        <taxon>Bacteria</taxon>
        <taxon>Pseudomonadati</taxon>
        <taxon>Bacteroidota</taxon>
        <taxon>Sphingobacteriia</taxon>
        <taxon>Sphingobacteriales</taxon>
        <taxon>Sphingobacteriaceae</taxon>
        <taxon>Pedobacter</taxon>
    </lineage>
</organism>
<evidence type="ECO:0000256" key="8">
    <source>
        <dbReference type="PROSITE-ProRule" id="PRU01360"/>
    </source>
</evidence>
<comment type="caution">
    <text evidence="13">The sequence shown here is derived from an EMBL/GenBank/DDBJ whole genome shotgun (WGS) entry which is preliminary data.</text>
</comment>
<evidence type="ECO:0000256" key="7">
    <source>
        <dbReference type="ARBA" id="ARBA00023237"/>
    </source>
</evidence>
<gene>
    <name evidence="13" type="ORF">E5L68_011175</name>
</gene>
<evidence type="ECO:0000256" key="2">
    <source>
        <dbReference type="ARBA" id="ARBA00022448"/>
    </source>
</evidence>
<dbReference type="InterPro" id="IPR037066">
    <property type="entry name" value="Plug_dom_sf"/>
</dbReference>
<dbReference type="PROSITE" id="PS52016">
    <property type="entry name" value="TONB_DEPENDENT_REC_3"/>
    <property type="match status" value="1"/>
</dbReference>
<keyword evidence="4 8" id="KW-0812">Transmembrane</keyword>
<dbReference type="InterPro" id="IPR000531">
    <property type="entry name" value="Beta-barrel_TonB"/>
</dbReference>
<keyword evidence="6 8" id="KW-0472">Membrane</keyword>
<dbReference type="InterPro" id="IPR023997">
    <property type="entry name" value="TonB-dep_OMP_SusC/RagA_CS"/>
</dbReference>
<keyword evidence="10" id="KW-0732">Signal</keyword>
<dbReference type="InterPro" id="IPR023996">
    <property type="entry name" value="TonB-dep_OMP_SusC/RagA"/>
</dbReference>
<keyword evidence="3 8" id="KW-1134">Transmembrane beta strand</keyword>
<keyword evidence="5 9" id="KW-0798">TonB box</keyword>
<dbReference type="Pfam" id="PF00593">
    <property type="entry name" value="TonB_dep_Rec_b-barrel"/>
    <property type="match status" value="1"/>
</dbReference>
<feature type="signal peptide" evidence="10">
    <location>
        <begin position="1"/>
        <end position="21"/>
    </location>
</feature>
<name>A0ABW9JJ97_9SPHI</name>
<evidence type="ECO:0000256" key="5">
    <source>
        <dbReference type="ARBA" id="ARBA00023077"/>
    </source>
</evidence>
<evidence type="ECO:0000256" key="9">
    <source>
        <dbReference type="RuleBase" id="RU003357"/>
    </source>
</evidence>
<dbReference type="RefSeq" id="WP_138730797.1">
    <property type="nucleotide sequence ID" value="NZ_SRMP02000016.1"/>
</dbReference>
<keyword evidence="7 8" id="KW-0998">Cell outer membrane</keyword>
<sequence>MNNKPIICLLAILLISTICSAQNPQSTQILTGEITGIDGENVRATIRSKRNGMAISLPDGTYSFKLQTLPDTITFSAIGYITLSKVISKIEIFNLKMTPNVQALNEVVVQTGYQTVKPNEINGTVSVISELAINATTGTNILDRILNQSSGLLLNVGKTPGNPQNKTNISIRGLGTIDGPLDPLIVLDGFIYEGDINNINPNDIENVSILKDASAASIWGARAGNGVIVITSKKGKLNQPLQIGVNANTIAETLPDLFAISQMDSKDYIGMEKMLFDQGYFNDQITRFPFRALSPAVELMLQHRQGHLSGEQLQAKLDFLATQDSRQNYLDEFYTNALTQQYGLNLRGGSNANSYYISGNYDHSLGETFAKSDRLNLKLSNDFKFGSVLSLSTLASYTSFSSHSGRPAFSNITTGSRTPVYLAFRDENGNAIPIDRFYRAAYTDTAAQGKLLDWKYYPLDNHNYEYQTASRQEFFASATLKYKLTDFLQLDVGFQHQQQRIENLSHAEPESYTARNLTNTYSQFNYTTQVVRYIVPVGGTLSSRFSNVASSTTRTQLNLDKKIGIHSINAILGAEGRNVNNSSDGNNRFGYYEDPLGFTDVDIVTRYPEFLTKSNTTIGGSASMTSTQQRFLSFYGNFSYSYQGKYHLSASARKDGSNIFGANTNDRWKPLWSAGLGWSVSNESFYNLSFMPNLSLRATYGHSGNVDLSRTALPIAAYGSNATSGLRYTRIGTINNPELKWEQLSQIDLKLDFATKRNRLSGTISYYVKKGTDLYGTAPYDYTTWGRLAILTRNVAAMKGQGIDLDLRGKILEGKFQWNAQLFFSINESKTTDYYRSSGSDLSGLVNGGNRISPIIGKPLYGIAAYQWARLDANGNPQGYLNGQPSTNYTAMATEATTSGNNLVFIGRSSPLYFGSIINTFNYGQFSLSVNVNFKLAYYFMKNSINYNSMITSGATHSDYAKRWQQPGDENLTHVPSFIYPVNINRDGIYNASEIHADRADHARLSYIRLSYTPNIATWGIGLRRLEVFGGLQNGGILWRKNSDKLDPDYNNQIPPAKQIAFGLRGSF</sequence>
<keyword evidence="2 8" id="KW-0813">Transport</keyword>
<dbReference type="NCBIfam" id="TIGR04057">
    <property type="entry name" value="SusC_RagA_signa"/>
    <property type="match status" value="1"/>
</dbReference>
<dbReference type="InterPro" id="IPR012910">
    <property type="entry name" value="Plug_dom"/>
</dbReference>
<comment type="similarity">
    <text evidence="8 9">Belongs to the TonB-dependent receptor family.</text>
</comment>
<evidence type="ECO:0000256" key="4">
    <source>
        <dbReference type="ARBA" id="ARBA00022692"/>
    </source>
</evidence>
<evidence type="ECO:0000256" key="3">
    <source>
        <dbReference type="ARBA" id="ARBA00022452"/>
    </source>
</evidence>
<dbReference type="Pfam" id="PF07715">
    <property type="entry name" value="Plug"/>
    <property type="match status" value="1"/>
</dbReference>
<dbReference type="InterPro" id="IPR036942">
    <property type="entry name" value="Beta-barrel_TonB_sf"/>
</dbReference>
<dbReference type="SUPFAM" id="SSF56935">
    <property type="entry name" value="Porins"/>
    <property type="match status" value="1"/>
</dbReference>
<evidence type="ECO:0000313" key="13">
    <source>
        <dbReference type="EMBL" id="MFN0291955.1"/>
    </source>
</evidence>
<dbReference type="Gene3D" id="2.170.130.10">
    <property type="entry name" value="TonB-dependent receptor, plug domain"/>
    <property type="match status" value="1"/>
</dbReference>
<dbReference type="NCBIfam" id="TIGR04056">
    <property type="entry name" value="OMP_RagA_SusC"/>
    <property type="match status" value="1"/>
</dbReference>
<dbReference type="InterPro" id="IPR039426">
    <property type="entry name" value="TonB-dep_rcpt-like"/>
</dbReference>
<comment type="subcellular location">
    <subcellularLocation>
        <location evidence="1 8">Cell outer membrane</location>
        <topology evidence="1 8">Multi-pass membrane protein</topology>
    </subcellularLocation>
</comment>
<evidence type="ECO:0000256" key="10">
    <source>
        <dbReference type="SAM" id="SignalP"/>
    </source>
</evidence>
<evidence type="ECO:0000259" key="12">
    <source>
        <dbReference type="Pfam" id="PF07715"/>
    </source>
</evidence>
<evidence type="ECO:0000256" key="1">
    <source>
        <dbReference type="ARBA" id="ARBA00004571"/>
    </source>
</evidence>
<feature type="domain" description="TonB-dependent receptor-like beta-barrel" evidence="11">
    <location>
        <begin position="441"/>
        <end position="902"/>
    </location>
</feature>
<dbReference type="Gene3D" id="2.40.170.20">
    <property type="entry name" value="TonB-dependent receptor, beta-barrel domain"/>
    <property type="match status" value="1"/>
</dbReference>
<evidence type="ECO:0000259" key="11">
    <source>
        <dbReference type="Pfam" id="PF00593"/>
    </source>
</evidence>
<protein>
    <submittedName>
        <fullName evidence="13">SusC/RagA family TonB-linked outer membrane protein</fullName>
    </submittedName>
</protein>
<reference evidence="13 14" key="1">
    <citation type="submission" date="2024-12" db="EMBL/GenBank/DDBJ databases">
        <authorList>
            <person name="Hu S."/>
        </authorList>
    </citation>
    <scope>NUCLEOTIDE SEQUENCE [LARGE SCALE GENOMIC DNA]</scope>
    <source>
        <strain evidence="13 14">P-25</strain>
    </source>
</reference>
<feature type="domain" description="TonB-dependent receptor plug" evidence="12">
    <location>
        <begin position="119"/>
        <end position="227"/>
    </location>
</feature>
<evidence type="ECO:0000256" key="6">
    <source>
        <dbReference type="ARBA" id="ARBA00023136"/>
    </source>
</evidence>
<keyword evidence="14" id="KW-1185">Reference proteome</keyword>
<dbReference type="Proteomes" id="UP001517367">
    <property type="component" value="Unassembled WGS sequence"/>
</dbReference>
<dbReference type="EMBL" id="SRMP02000016">
    <property type="protein sequence ID" value="MFN0291955.1"/>
    <property type="molecule type" value="Genomic_DNA"/>
</dbReference>